<dbReference type="InterPro" id="IPR011777">
    <property type="entry name" value="Geranylgeranyl_Rdtase_fam"/>
</dbReference>
<evidence type="ECO:0000259" key="1">
    <source>
        <dbReference type="Pfam" id="PF01494"/>
    </source>
</evidence>
<dbReference type="NCBIfam" id="TIGR02032">
    <property type="entry name" value="GG-red-SF"/>
    <property type="match status" value="1"/>
</dbReference>
<organism evidence="2 3">
    <name type="scientific">Microbispora oryzae</name>
    <dbReference type="NCBI Taxonomy" id="2806554"/>
    <lineage>
        <taxon>Bacteria</taxon>
        <taxon>Bacillati</taxon>
        <taxon>Actinomycetota</taxon>
        <taxon>Actinomycetes</taxon>
        <taxon>Streptosporangiales</taxon>
        <taxon>Streptosporangiaceae</taxon>
        <taxon>Microbispora</taxon>
    </lineage>
</organism>
<name>A0A941AGN4_9ACTN</name>
<dbReference type="PANTHER" id="PTHR42685">
    <property type="entry name" value="GERANYLGERANYL DIPHOSPHATE REDUCTASE"/>
    <property type="match status" value="1"/>
</dbReference>
<dbReference type="Proteomes" id="UP000674234">
    <property type="component" value="Unassembled WGS sequence"/>
</dbReference>
<dbReference type="GO" id="GO:0016628">
    <property type="term" value="F:oxidoreductase activity, acting on the CH-CH group of donors, NAD or NADP as acceptor"/>
    <property type="evidence" value="ECO:0007669"/>
    <property type="project" value="InterPro"/>
</dbReference>
<feature type="domain" description="FAD-binding" evidence="1">
    <location>
        <begin position="29"/>
        <end position="207"/>
    </location>
</feature>
<dbReference type="PANTHER" id="PTHR42685:SF22">
    <property type="entry name" value="CONDITIONED MEDIUM FACTOR RECEPTOR 1"/>
    <property type="match status" value="1"/>
</dbReference>
<gene>
    <name evidence="2" type="ORF">JOL79_04880</name>
</gene>
<dbReference type="Gene3D" id="3.50.50.60">
    <property type="entry name" value="FAD/NAD(P)-binding domain"/>
    <property type="match status" value="1"/>
</dbReference>
<evidence type="ECO:0000313" key="3">
    <source>
        <dbReference type="Proteomes" id="UP000674234"/>
    </source>
</evidence>
<dbReference type="GO" id="GO:0071949">
    <property type="term" value="F:FAD binding"/>
    <property type="evidence" value="ECO:0007669"/>
    <property type="project" value="InterPro"/>
</dbReference>
<accession>A0A941AGN4</accession>
<reference evidence="2" key="1">
    <citation type="submission" date="2021-02" db="EMBL/GenBank/DDBJ databases">
        <title>Draft genome sequence of Microbispora sp. RL4-1S isolated from rice leaves in Thailand.</title>
        <authorList>
            <person name="Muangham S."/>
            <person name="Duangmal K."/>
        </authorList>
    </citation>
    <scope>NUCLEOTIDE SEQUENCE</scope>
    <source>
        <strain evidence="2">RL4-1S</strain>
    </source>
</reference>
<dbReference type="Pfam" id="PF01494">
    <property type="entry name" value="FAD_binding_3"/>
    <property type="match status" value="1"/>
</dbReference>
<comment type="caution">
    <text evidence="2">The sequence shown here is derived from an EMBL/GenBank/DDBJ whole genome shotgun (WGS) entry which is preliminary data.</text>
</comment>
<dbReference type="EMBL" id="JAFCNB010000002">
    <property type="protein sequence ID" value="MBP2703135.1"/>
    <property type="molecule type" value="Genomic_DNA"/>
</dbReference>
<proteinExistence type="predicted"/>
<dbReference type="InterPro" id="IPR036188">
    <property type="entry name" value="FAD/NAD-bd_sf"/>
</dbReference>
<dbReference type="AlphaFoldDB" id="A0A941AGN4"/>
<sequence length="404" mass="42426">MASDPRGPARTGFGASRRGTLDQVDDVWDVVIVGAGPAGSAAALRARQLRPDARILLLDRASFPRDKACGDGIAAHARAELATLGLPDLIADHRPARRLSVISPGGARVLATVARPNHVVPRLVFDARLVEAARSRGIEVRRHRVRALAHGGDHVVLDGAVRAGTVIAADGANSAVRRLIGIPASPDRHTAIAVRGYADVPADDDVQLIAMQREGWPAYAWSFPVGDGTANVGFGMLLPELRATGLPGREVLHGRLARLLPHLPARDLRAHHLPLSTGRPKPGAGRVLLAGDAGSFINPLTGEGIYYALLTGRLAAEAAVLSPAGPLPAYRRSLRRALGRHLVTTDLLARASRHPAFIDAAIETAARRGDVFDLLVDVGLGSGTVPPSLAAAVARRWLGSAVRG</sequence>
<keyword evidence="3" id="KW-1185">Reference proteome</keyword>
<dbReference type="InterPro" id="IPR050407">
    <property type="entry name" value="Geranylgeranyl_reductase"/>
</dbReference>
<evidence type="ECO:0000313" key="2">
    <source>
        <dbReference type="EMBL" id="MBP2703135.1"/>
    </source>
</evidence>
<protein>
    <submittedName>
        <fullName evidence="2">NAD(P)/FAD-dependent oxidoreductase</fullName>
    </submittedName>
</protein>
<dbReference type="PRINTS" id="PR00420">
    <property type="entry name" value="RNGMNOXGNASE"/>
</dbReference>
<dbReference type="InterPro" id="IPR002938">
    <property type="entry name" value="FAD-bd"/>
</dbReference>
<dbReference type="SUPFAM" id="SSF51905">
    <property type="entry name" value="FAD/NAD(P)-binding domain"/>
    <property type="match status" value="1"/>
</dbReference>